<feature type="non-terminal residue" evidence="2">
    <location>
        <position position="1"/>
    </location>
</feature>
<evidence type="ECO:0000313" key="3">
    <source>
        <dbReference type="Proteomes" id="UP000324897"/>
    </source>
</evidence>
<dbReference type="Gramene" id="TVU40017">
    <property type="protein sequence ID" value="TVU40017"/>
    <property type="gene ID" value="EJB05_13462"/>
</dbReference>
<dbReference type="Proteomes" id="UP000324897">
    <property type="component" value="Chromosome 4"/>
</dbReference>
<feature type="non-terminal residue" evidence="2">
    <location>
        <position position="503"/>
    </location>
</feature>
<protein>
    <recommendedName>
        <fullName evidence="4">HAT C-terminal dimerisation domain-containing protein</fullName>
    </recommendedName>
</protein>
<dbReference type="SUPFAM" id="SSF53098">
    <property type="entry name" value="Ribonuclease H-like"/>
    <property type="match status" value="2"/>
</dbReference>
<name>A0A5J9VWM6_9POAL</name>
<feature type="region of interest" description="Disordered" evidence="1">
    <location>
        <begin position="1"/>
        <end position="45"/>
    </location>
</feature>
<accession>A0A5J9VWM6</accession>
<gene>
    <name evidence="2" type="ORF">EJB05_13462</name>
</gene>
<comment type="caution">
    <text evidence="2">The sequence shown here is derived from an EMBL/GenBank/DDBJ whole genome shotgun (WGS) entry which is preliminary data.</text>
</comment>
<organism evidence="2 3">
    <name type="scientific">Eragrostis curvula</name>
    <name type="common">weeping love grass</name>
    <dbReference type="NCBI Taxonomy" id="38414"/>
    <lineage>
        <taxon>Eukaryota</taxon>
        <taxon>Viridiplantae</taxon>
        <taxon>Streptophyta</taxon>
        <taxon>Embryophyta</taxon>
        <taxon>Tracheophyta</taxon>
        <taxon>Spermatophyta</taxon>
        <taxon>Magnoliopsida</taxon>
        <taxon>Liliopsida</taxon>
        <taxon>Poales</taxon>
        <taxon>Poaceae</taxon>
        <taxon>PACMAD clade</taxon>
        <taxon>Chloridoideae</taxon>
        <taxon>Eragrostideae</taxon>
        <taxon>Eragrostidinae</taxon>
        <taxon>Eragrostis</taxon>
    </lineage>
</organism>
<dbReference type="AlphaFoldDB" id="A0A5J9VWM6"/>
<dbReference type="OrthoDB" id="684002at2759"/>
<sequence>MAMRESLRDIGLQGCSSPPPFNRESGSSPPINRASGSGSCSGNQTKMDRLHAMMREKIGGELIRWNATRFGTVFMFLQSFWDKQDKFQAWMISSEWKNSDWENDDEHLFATDCLMNRIWWDKMELLLKSVTPIYSVLRFADQQKNGTISGFLPRMIHAKEETYGKLKHDDRATLSLLGRFMEVISRRTKYLLNDTLMLAACKLTFGGISCNRPICSLLEQKKEAYLEHERTRCSALRGNMSLIGGVRMEDSVKNYKKLQKCLVSQCLSSSGCERNWSTFALVHTKLRNRIGYEKLHKLVYVHYNLKLCIQQFEADFHSRQEKDTDPCSMMMDVALYDEGNPIMEWLSNSMSGSTPTLDEYDYDEEDWTAPGSFRIEELEMEVEEVAAFKRKLNFGKKGSKKRKMRQLDDDEEEGFLDDFESVSSLHDNPVYVESGDSSSNTEGDVTMMLSVVMDLVLLQPMVVMKLMALDPMVVLLGNKHHFVQDQLERGGRQLPSKVSMNYK</sequence>
<evidence type="ECO:0000256" key="1">
    <source>
        <dbReference type="SAM" id="MobiDB-lite"/>
    </source>
</evidence>
<dbReference type="EMBL" id="RWGY01000007">
    <property type="protein sequence ID" value="TVU40017.1"/>
    <property type="molecule type" value="Genomic_DNA"/>
</dbReference>
<reference evidence="2 3" key="1">
    <citation type="journal article" date="2019" name="Sci. Rep.">
        <title>A high-quality genome of Eragrostis curvula grass provides insights into Poaceae evolution and supports new strategies to enhance forage quality.</title>
        <authorList>
            <person name="Carballo J."/>
            <person name="Santos B.A.C.M."/>
            <person name="Zappacosta D."/>
            <person name="Garbus I."/>
            <person name="Selva J.P."/>
            <person name="Gallo C.A."/>
            <person name="Diaz A."/>
            <person name="Albertini E."/>
            <person name="Caccamo M."/>
            <person name="Echenique V."/>
        </authorList>
    </citation>
    <scope>NUCLEOTIDE SEQUENCE [LARGE SCALE GENOMIC DNA]</scope>
    <source>
        <strain evidence="3">cv. Victoria</strain>
        <tissue evidence="2">Leaf</tissue>
    </source>
</reference>
<evidence type="ECO:0008006" key="4">
    <source>
        <dbReference type="Google" id="ProtNLM"/>
    </source>
</evidence>
<keyword evidence="3" id="KW-1185">Reference proteome</keyword>
<proteinExistence type="predicted"/>
<dbReference type="InterPro" id="IPR012337">
    <property type="entry name" value="RNaseH-like_sf"/>
</dbReference>
<feature type="compositionally biased region" description="Polar residues" evidence="1">
    <location>
        <begin position="24"/>
        <end position="45"/>
    </location>
</feature>
<evidence type="ECO:0000313" key="2">
    <source>
        <dbReference type="EMBL" id="TVU40017.1"/>
    </source>
</evidence>